<feature type="transmembrane region" description="Helical" evidence="6">
    <location>
        <begin position="38"/>
        <end position="59"/>
    </location>
</feature>
<dbReference type="OMA" id="PRMLHGD"/>
<evidence type="ECO:0000256" key="3">
    <source>
        <dbReference type="ARBA" id="ARBA00022692"/>
    </source>
</evidence>
<dbReference type="InterPro" id="IPR000109">
    <property type="entry name" value="POT_fam"/>
</dbReference>
<evidence type="ECO:0000256" key="4">
    <source>
        <dbReference type="ARBA" id="ARBA00022989"/>
    </source>
</evidence>
<gene>
    <name evidence="7" type="ORF">NEQG_00414</name>
</gene>
<evidence type="ECO:0000256" key="6">
    <source>
        <dbReference type="SAM" id="Phobius"/>
    </source>
</evidence>
<dbReference type="GO" id="GO:0016020">
    <property type="term" value="C:membrane"/>
    <property type="evidence" value="ECO:0007669"/>
    <property type="project" value="UniProtKB-SubCell"/>
</dbReference>
<feature type="transmembrane region" description="Helical" evidence="6">
    <location>
        <begin position="399"/>
        <end position="420"/>
    </location>
</feature>
<dbReference type="Pfam" id="PF00854">
    <property type="entry name" value="PTR2"/>
    <property type="match status" value="2"/>
</dbReference>
<keyword evidence="4 6" id="KW-1133">Transmembrane helix</keyword>
<feature type="transmembrane region" description="Helical" evidence="6">
    <location>
        <begin position="285"/>
        <end position="311"/>
    </location>
</feature>
<dbReference type="SUPFAM" id="SSF103473">
    <property type="entry name" value="MFS general substrate transporter"/>
    <property type="match status" value="1"/>
</dbReference>
<dbReference type="OrthoDB" id="8904098at2759"/>
<keyword evidence="3 6" id="KW-0812">Transmembrane</keyword>
<keyword evidence="5 6" id="KW-0472">Membrane</keyword>
<dbReference type="HOGENOM" id="CLU_004790_3_1_1"/>
<feature type="transmembrane region" description="Helical" evidence="6">
    <location>
        <begin position="361"/>
        <end position="387"/>
    </location>
</feature>
<keyword evidence="8" id="KW-1185">Reference proteome</keyword>
<dbReference type="PANTHER" id="PTHR11654">
    <property type="entry name" value="OLIGOPEPTIDE TRANSPORTER-RELATED"/>
    <property type="match status" value="1"/>
</dbReference>
<name>I3EK97_NEMP3</name>
<dbReference type="FunCoup" id="I3EK97">
    <property type="interactions" value="89"/>
</dbReference>
<evidence type="ECO:0000313" key="8">
    <source>
        <dbReference type="Proteomes" id="UP000002872"/>
    </source>
</evidence>
<feature type="transmembrane region" description="Helical" evidence="6">
    <location>
        <begin position="195"/>
        <end position="222"/>
    </location>
</feature>
<dbReference type="Gene3D" id="1.20.1250.20">
    <property type="entry name" value="MFS general substrate transporter like domains"/>
    <property type="match status" value="2"/>
</dbReference>
<dbReference type="STRING" id="935791.I3EK97"/>
<feature type="transmembrane region" description="Helical" evidence="6">
    <location>
        <begin position="66"/>
        <end position="87"/>
    </location>
</feature>
<protein>
    <submittedName>
        <fullName evidence="7">Uncharacterized protein</fullName>
    </submittedName>
</protein>
<sequence length="480" mass="54328">MLSILCFVFFERLTFFSIKSHLFMYIVQYLNYNRMDGIISVHAFIFLSYLFCVLGGFISDKFIGQYLMIIISLLVYTLGIISISISSLAKSNIFFIVGLVCVSFSAGGIKPNILSAGAGLLQRAYATKESSSKEKADKIASLLVTFFSRFYFVINLSSFIVLFITPSTISRAICALANAQTLSQEQLRLVDISEYFLIFLFSFISIFISIGIFFILMAKYLVHCWLGKKKEESQMNVETSVDHRPVQRYDVIKNLPIVIGWTIYDQMSSTWIDQGKRMITQIGVLSYKISILPSQIILINSFALIVFLPFYDSAIPAFFRSARLVDTHRHRMAYGLFMIGLSYLVYYGIEVYMTRNGSISILFQVPQILIITIGEVLVSVSGMAVAYNEGGTNNKSVAMGYWYLNVALGNLLVVCLSSFYKYIDAQIHYQAILYLLLIFTATIYSLNNTKERSIIPQSITTEDIPLLIEDSREEHPLALV</sequence>
<evidence type="ECO:0000256" key="1">
    <source>
        <dbReference type="ARBA" id="ARBA00004141"/>
    </source>
</evidence>
<feature type="transmembrane region" description="Helical" evidence="6">
    <location>
        <begin position="427"/>
        <end position="446"/>
    </location>
</feature>
<reference evidence="7" key="1">
    <citation type="submission" date="2011-01" db="EMBL/GenBank/DDBJ databases">
        <title>The Genome Sequence of Nematocida parisii strain ERTm3.</title>
        <authorList>
            <consortium name="The Broad Institute Genome Sequencing Platform"/>
            <consortium name="The Broad Institute Genome Sequencing Center for Infectious Disease"/>
            <person name="Cuomo C."/>
            <person name="Troemel E."/>
            <person name="Young S.K."/>
            <person name="Zeng Q."/>
            <person name="Gargeya S."/>
            <person name="Fitzgerald M."/>
            <person name="Haas B."/>
            <person name="Abouelleil A."/>
            <person name="Alvarado L."/>
            <person name="Arachchi H.M."/>
            <person name="Berlin A."/>
            <person name="Chapman S.B."/>
            <person name="Gearin G."/>
            <person name="Goldberg J."/>
            <person name="Griggs A."/>
            <person name="Gujja S."/>
            <person name="Hansen M."/>
            <person name="Heiman D."/>
            <person name="Howarth C."/>
            <person name="Larimer J."/>
            <person name="Lui A."/>
            <person name="MacDonald P.J.P."/>
            <person name="McCowen C."/>
            <person name="Montmayeur A."/>
            <person name="Murphy C."/>
            <person name="Neiman D."/>
            <person name="Pearson M."/>
            <person name="Priest M."/>
            <person name="Roberts A."/>
            <person name="Saif S."/>
            <person name="Shea T."/>
            <person name="Sisk P."/>
            <person name="Stolte C."/>
            <person name="Sykes S."/>
            <person name="Wortman J."/>
            <person name="Nusbaum C."/>
            <person name="Birren B."/>
        </authorList>
    </citation>
    <scope>NUCLEOTIDE SEQUENCE</scope>
    <source>
        <strain evidence="7">ERTm3</strain>
    </source>
</reference>
<dbReference type="Proteomes" id="UP000002872">
    <property type="component" value="Unassembled WGS sequence"/>
</dbReference>
<proteinExistence type="inferred from homology"/>
<dbReference type="EMBL" id="GL870876">
    <property type="protein sequence ID" value="EIJ89644.1"/>
    <property type="molecule type" value="Genomic_DNA"/>
</dbReference>
<comment type="subcellular location">
    <subcellularLocation>
        <location evidence="1">Membrane</location>
        <topology evidence="1">Multi-pass membrane protein</topology>
    </subcellularLocation>
</comment>
<feature type="transmembrane region" description="Helical" evidence="6">
    <location>
        <begin position="93"/>
        <end position="121"/>
    </location>
</feature>
<dbReference type="InterPro" id="IPR036259">
    <property type="entry name" value="MFS_trans_sf"/>
</dbReference>
<dbReference type="GO" id="GO:0022857">
    <property type="term" value="F:transmembrane transporter activity"/>
    <property type="evidence" value="ECO:0007669"/>
    <property type="project" value="InterPro"/>
</dbReference>
<dbReference type="AlphaFoldDB" id="I3EK97"/>
<comment type="similarity">
    <text evidence="2">Belongs to the major facilitator superfamily. Proton-dependent oligopeptide transporter (POT/PTR) (TC 2.A.17) family.</text>
</comment>
<dbReference type="InParanoid" id="I3EK97"/>
<accession>I3EK97</accession>
<evidence type="ECO:0000256" key="2">
    <source>
        <dbReference type="ARBA" id="ARBA00005982"/>
    </source>
</evidence>
<organism evidence="7 8">
    <name type="scientific">Nematocida parisii (strain ERTm3)</name>
    <name type="common">Nematode killer fungus</name>
    <dbReference type="NCBI Taxonomy" id="935791"/>
    <lineage>
        <taxon>Eukaryota</taxon>
        <taxon>Fungi</taxon>
        <taxon>Fungi incertae sedis</taxon>
        <taxon>Microsporidia</taxon>
        <taxon>Nematocida</taxon>
    </lineage>
</organism>
<evidence type="ECO:0000256" key="5">
    <source>
        <dbReference type="ARBA" id="ARBA00023136"/>
    </source>
</evidence>
<feature type="transmembrane region" description="Helical" evidence="6">
    <location>
        <begin position="331"/>
        <end position="349"/>
    </location>
</feature>
<dbReference type="VEuPathDB" id="MicrosporidiaDB:NEQG_00414"/>
<evidence type="ECO:0000313" key="7">
    <source>
        <dbReference type="EMBL" id="EIJ89644.1"/>
    </source>
</evidence>
<feature type="transmembrane region" description="Helical" evidence="6">
    <location>
        <begin position="142"/>
        <end position="164"/>
    </location>
</feature>